<dbReference type="Gene3D" id="3.40.190.290">
    <property type="match status" value="1"/>
</dbReference>
<dbReference type="InterPro" id="IPR005119">
    <property type="entry name" value="LysR_subst-bd"/>
</dbReference>
<dbReference type="Proteomes" id="UP000298210">
    <property type="component" value="Unassembled WGS sequence"/>
</dbReference>
<evidence type="ECO:0000313" key="7">
    <source>
        <dbReference type="Proteomes" id="UP000298210"/>
    </source>
</evidence>
<evidence type="ECO:0000256" key="3">
    <source>
        <dbReference type="ARBA" id="ARBA00023125"/>
    </source>
</evidence>
<keyword evidence="2" id="KW-0805">Transcription regulation</keyword>
<evidence type="ECO:0000259" key="5">
    <source>
        <dbReference type="Pfam" id="PF03466"/>
    </source>
</evidence>
<keyword evidence="4" id="KW-0804">Transcription</keyword>
<name>A0A4Y7WM71_9BACI</name>
<protein>
    <recommendedName>
        <fullName evidence="5">LysR substrate-binding domain-containing protein</fullName>
    </recommendedName>
</protein>
<accession>A0A4Y7WM71</accession>
<dbReference type="GO" id="GO:0006355">
    <property type="term" value="P:regulation of DNA-templated transcription"/>
    <property type="evidence" value="ECO:0007669"/>
    <property type="project" value="TreeGrafter"/>
</dbReference>
<dbReference type="GO" id="GO:0000976">
    <property type="term" value="F:transcription cis-regulatory region binding"/>
    <property type="evidence" value="ECO:0007669"/>
    <property type="project" value="TreeGrafter"/>
</dbReference>
<comment type="similarity">
    <text evidence="1">Belongs to the LysR transcriptional regulatory family.</text>
</comment>
<dbReference type="AlphaFoldDB" id="A0A4Y7WM71"/>
<organism evidence="6 7">
    <name type="scientific">Shouchella lehensis</name>
    <dbReference type="NCBI Taxonomy" id="300825"/>
    <lineage>
        <taxon>Bacteria</taxon>
        <taxon>Bacillati</taxon>
        <taxon>Bacillota</taxon>
        <taxon>Bacilli</taxon>
        <taxon>Bacillales</taxon>
        <taxon>Bacillaceae</taxon>
        <taxon>Shouchella</taxon>
    </lineage>
</organism>
<evidence type="ECO:0000256" key="2">
    <source>
        <dbReference type="ARBA" id="ARBA00023015"/>
    </source>
</evidence>
<evidence type="ECO:0000256" key="4">
    <source>
        <dbReference type="ARBA" id="ARBA00023163"/>
    </source>
</evidence>
<proteinExistence type="inferred from homology"/>
<reference evidence="6 7" key="1">
    <citation type="submission" date="2019-03" db="EMBL/GenBank/DDBJ databases">
        <authorList>
            <person name="Liu G."/>
        </authorList>
    </citation>
    <scope>NUCLEOTIDE SEQUENCE [LARGE SCALE GENOMIC DNA]</scope>
    <source>
        <strain evidence="6 7">DSM 19099</strain>
    </source>
</reference>
<comment type="caution">
    <text evidence="6">The sequence shown here is derived from an EMBL/GenBank/DDBJ whole genome shotgun (WGS) entry which is preliminary data.</text>
</comment>
<dbReference type="SUPFAM" id="SSF53850">
    <property type="entry name" value="Periplasmic binding protein-like II"/>
    <property type="match status" value="1"/>
</dbReference>
<dbReference type="PANTHER" id="PTHR30126">
    <property type="entry name" value="HTH-TYPE TRANSCRIPTIONAL REGULATOR"/>
    <property type="match status" value="1"/>
</dbReference>
<dbReference type="PANTHER" id="PTHR30126:SF40">
    <property type="entry name" value="HTH-TYPE TRANSCRIPTIONAL REGULATOR GLTR"/>
    <property type="match status" value="1"/>
</dbReference>
<evidence type="ECO:0000256" key="1">
    <source>
        <dbReference type="ARBA" id="ARBA00009437"/>
    </source>
</evidence>
<sequence length="145" mass="16302">MTLTSAGTHLMKYAEQIVHLFEETMLTTPYSELSGGCLRIGSQDTISSIFLPDFLVSFNKKFPNVKMSLNNGLYSDLTEKIHAFELDVAFVYGQHKQSNLDTVRIVEEELVLISAPTSASVREFLTRPLLVTGRPGCFYQDTMEQ</sequence>
<gene>
    <name evidence="6" type="ORF">E2L03_08460</name>
</gene>
<feature type="domain" description="LysR substrate-binding" evidence="5">
    <location>
        <begin position="34"/>
        <end position="144"/>
    </location>
</feature>
<dbReference type="Pfam" id="PF03466">
    <property type="entry name" value="LysR_substrate"/>
    <property type="match status" value="1"/>
</dbReference>
<keyword evidence="3" id="KW-0238">DNA-binding</keyword>
<dbReference type="EMBL" id="SNUX01000002">
    <property type="protein sequence ID" value="TES49491.1"/>
    <property type="molecule type" value="Genomic_DNA"/>
</dbReference>
<evidence type="ECO:0000313" key="6">
    <source>
        <dbReference type="EMBL" id="TES49491.1"/>
    </source>
</evidence>